<sequence length="252" mass="27569">MTAARGQAERAARLARAEARAHLAATGTGPSQYELGKQHAMGMSLERGDNTLQVLMQRRGRGAHPPHTSSHVSQPPPRSPTPAGASRPIQKPVTQPATIQAAPKPVAAQAESELPDDWLESVDAATGDVYYWNEKTNETSWTKPGAPIDVPYEASDLPEGWQYVQDPATQTSYYWNVHTQETQWEKPISLEQAMAAKSRLDDVLKGLSKRDRDDNDDNSPKPAKKGKKEITDDEALQAFLADVEETGDTAHP</sequence>
<dbReference type="InterPro" id="IPR001202">
    <property type="entry name" value="WW_dom"/>
</dbReference>
<dbReference type="InterPro" id="IPR036020">
    <property type="entry name" value="WW_dom_sf"/>
</dbReference>
<evidence type="ECO:0000313" key="3">
    <source>
        <dbReference type="EMBL" id="OQR83591.1"/>
    </source>
</evidence>
<dbReference type="Proteomes" id="UP000243579">
    <property type="component" value="Unassembled WGS sequence"/>
</dbReference>
<protein>
    <recommendedName>
        <fullName evidence="2">WW domain-containing protein</fullName>
    </recommendedName>
</protein>
<feature type="compositionally biased region" description="Basic and acidic residues" evidence="1">
    <location>
        <begin position="204"/>
        <end position="213"/>
    </location>
</feature>
<dbReference type="CDD" id="cd00201">
    <property type="entry name" value="WW"/>
    <property type="match status" value="2"/>
</dbReference>
<feature type="region of interest" description="Disordered" evidence="1">
    <location>
        <begin position="204"/>
        <end position="233"/>
    </location>
</feature>
<name>A0A1V9YCZ9_ACHHY</name>
<dbReference type="PROSITE" id="PS50020">
    <property type="entry name" value="WW_DOMAIN_2"/>
    <property type="match status" value="2"/>
</dbReference>
<organism evidence="3 4">
    <name type="scientific">Achlya hypogyna</name>
    <name type="common">Oomycete</name>
    <name type="synonym">Protoachlya hypogyna</name>
    <dbReference type="NCBI Taxonomy" id="1202772"/>
    <lineage>
        <taxon>Eukaryota</taxon>
        <taxon>Sar</taxon>
        <taxon>Stramenopiles</taxon>
        <taxon>Oomycota</taxon>
        <taxon>Saprolegniomycetes</taxon>
        <taxon>Saprolegniales</taxon>
        <taxon>Achlyaceae</taxon>
        <taxon>Achlya</taxon>
    </lineage>
</organism>
<dbReference type="SMART" id="SM00456">
    <property type="entry name" value="WW"/>
    <property type="match status" value="2"/>
</dbReference>
<dbReference type="SUPFAM" id="SSF51045">
    <property type="entry name" value="WW domain"/>
    <property type="match status" value="2"/>
</dbReference>
<keyword evidence="4" id="KW-1185">Reference proteome</keyword>
<accession>A0A1V9YCZ9</accession>
<dbReference type="AlphaFoldDB" id="A0A1V9YCZ9"/>
<dbReference type="PROSITE" id="PS01159">
    <property type="entry name" value="WW_DOMAIN_1"/>
    <property type="match status" value="2"/>
</dbReference>
<feature type="compositionally biased region" description="Basic and acidic residues" evidence="1">
    <location>
        <begin position="7"/>
        <end position="21"/>
    </location>
</feature>
<feature type="domain" description="WW" evidence="2">
    <location>
        <begin position="155"/>
        <end position="189"/>
    </location>
</feature>
<dbReference type="PANTHER" id="PTHR47852:SF2">
    <property type="entry name" value="WW DOMAIN-CONTAINING PROTEIN"/>
    <property type="match status" value="1"/>
</dbReference>
<feature type="domain" description="WW" evidence="2">
    <location>
        <begin position="112"/>
        <end position="146"/>
    </location>
</feature>
<proteinExistence type="predicted"/>
<reference evidence="3 4" key="1">
    <citation type="journal article" date="2014" name="Genome Biol. Evol.">
        <title>The secreted proteins of Achlya hypogyna and Thraustotheca clavata identify the ancestral oomycete secretome and reveal gene acquisitions by horizontal gene transfer.</title>
        <authorList>
            <person name="Misner I."/>
            <person name="Blouin N."/>
            <person name="Leonard G."/>
            <person name="Richards T.A."/>
            <person name="Lane C.E."/>
        </authorList>
    </citation>
    <scope>NUCLEOTIDE SEQUENCE [LARGE SCALE GENOMIC DNA]</scope>
    <source>
        <strain evidence="3 4">ATCC 48635</strain>
    </source>
</reference>
<dbReference type="Gene3D" id="2.20.70.10">
    <property type="match status" value="2"/>
</dbReference>
<feature type="region of interest" description="Disordered" evidence="1">
    <location>
        <begin position="1"/>
        <end position="117"/>
    </location>
</feature>
<comment type="caution">
    <text evidence="3">The sequence shown here is derived from an EMBL/GenBank/DDBJ whole genome shotgun (WGS) entry which is preliminary data.</text>
</comment>
<evidence type="ECO:0000259" key="2">
    <source>
        <dbReference type="PROSITE" id="PS50020"/>
    </source>
</evidence>
<dbReference type="OrthoDB" id="195748at2759"/>
<dbReference type="STRING" id="1202772.A0A1V9YCZ9"/>
<evidence type="ECO:0000256" key="1">
    <source>
        <dbReference type="SAM" id="MobiDB-lite"/>
    </source>
</evidence>
<evidence type="ECO:0000313" key="4">
    <source>
        <dbReference type="Proteomes" id="UP000243579"/>
    </source>
</evidence>
<dbReference type="Pfam" id="PF00397">
    <property type="entry name" value="WW"/>
    <property type="match status" value="2"/>
</dbReference>
<dbReference type="EMBL" id="JNBR01002134">
    <property type="protein sequence ID" value="OQR83591.1"/>
    <property type="molecule type" value="Genomic_DNA"/>
</dbReference>
<gene>
    <name evidence="3" type="ORF">ACHHYP_14530</name>
</gene>
<dbReference type="PANTHER" id="PTHR47852">
    <property type="entry name" value="OS06G0298400 PROTEIN"/>
    <property type="match status" value="1"/>
</dbReference>